<dbReference type="EMBL" id="PUHW01000065">
    <property type="protein sequence ID" value="KAG0689712.1"/>
    <property type="molecule type" value="Genomic_DNA"/>
</dbReference>
<dbReference type="OrthoDB" id="255837at2759"/>
<evidence type="ECO:0008006" key="7">
    <source>
        <dbReference type="Google" id="ProtNLM"/>
    </source>
</evidence>
<comment type="caution">
    <text evidence="5">The sequence shown here is derived from an EMBL/GenBank/DDBJ whole genome shotgun (WGS) entry which is preliminary data.</text>
</comment>
<proteinExistence type="inferred from homology"/>
<evidence type="ECO:0000313" key="5">
    <source>
        <dbReference type="EMBL" id="KAG0689712.1"/>
    </source>
</evidence>
<dbReference type="Proteomes" id="UP000697127">
    <property type="component" value="Unassembled WGS sequence"/>
</dbReference>
<comment type="similarity">
    <text evidence="1">Belongs to the SWI5/SAE3 family.</text>
</comment>
<reference evidence="5" key="1">
    <citation type="submission" date="2020-11" db="EMBL/GenBank/DDBJ databases">
        <title>Kefir isolates.</title>
        <authorList>
            <person name="Marcisauskas S."/>
            <person name="Kim Y."/>
            <person name="Blasche S."/>
        </authorList>
    </citation>
    <scope>NUCLEOTIDE SEQUENCE</scope>
    <source>
        <strain evidence="5">Olga-1</strain>
    </source>
</reference>
<dbReference type="GO" id="GO:0000709">
    <property type="term" value="P:meiotic joint molecule formation"/>
    <property type="evidence" value="ECO:0007669"/>
    <property type="project" value="TreeGrafter"/>
</dbReference>
<keyword evidence="6" id="KW-1185">Reference proteome</keyword>
<dbReference type="GO" id="GO:0010772">
    <property type="term" value="P:meiotic DNA recombinase assembly involved in reciprocal meiotic recombination"/>
    <property type="evidence" value="ECO:0007669"/>
    <property type="project" value="TreeGrafter"/>
</dbReference>
<evidence type="ECO:0000313" key="6">
    <source>
        <dbReference type="Proteomes" id="UP000697127"/>
    </source>
</evidence>
<keyword evidence="4" id="KW-0175">Coiled coil</keyword>
<protein>
    <recommendedName>
        <fullName evidence="7">Swi5-domain-containing protein</fullName>
    </recommendedName>
</protein>
<keyword evidence="2" id="KW-0227">DNA damage</keyword>
<dbReference type="AlphaFoldDB" id="A0A9P6WMD3"/>
<keyword evidence="3" id="KW-0234">DNA repair</keyword>
<dbReference type="Pfam" id="PF07061">
    <property type="entry name" value="Swi5"/>
    <property type="match status" value="1"/>
</dbReference>
<evidence type="ECO:0000256" key="3">
    <source>
        <dbReference type="ARBA" id="ARBA00023204"/>
    </source>
</evidence>
<feature type="coiled-coil region" evidence="4">
    <location>
        <begin position="17"/>
        <end position="91"/>
    </location>
</feature>
<sequence length="124" mass="14510">MQEPMGIIGNNKNMNKKLSLEAHNKQSTQKIEQLEITLDELKKEHLKLTEELGETDVTLEHDDILLKKVSSENYEKEMKRHIRQLKQYNELKDLSMCLIQLIADQKQSTIKSVMKEMGIENDDK</sequence>
<organism evidence="5 6">
    <name type="scientific">Pichia californica</name>
    <dbReference type="NCBI Taxonomy" id="460514"/>
    <lineage>
        <taxon>Eukaryota</taxon>
        <taxon>Fungi</taxon>
        <taxon>Dikarya</taxon>
        <taxon>Ascomycota</taxon>
        <taxon>Saccharomycotina</taxon>
        <taxon>Pichiomycetes</taxon>
        <taxon>Pichiales</taxon>
        <taxon>Pichiaceae</taxon>
        <taxon>Pichia</taxon>
    </lineage>
</organism>
<evidence type="ECO:0000256" key="1">
    <source>
        <dbReference type="ARBA" id="ARBA00008060"/>
    </source>
</evidence>
<dbReference type="PANTHER" id="PTHR28529">
    <property type="entry name" value="DNA REPAIR PROTEIN SWI5 HOMOLOG"/>
    <property type="match status" value="1"/>
</dbReference>
<accession>A0A9P6WMD3</accession>
<evidence type="ECO:0000256" key="2">
    <source>
        <dbReference type="ARBA" id="ARBA00022763"/>
    </source>
</evidence>
<dbReference type="GO" id="GO:0032798">
    <property type="term" value="C:Swi5-Sfr1 complex"/>
    <property type="evidence" value="ECO:0007669"/>
    <property type="project" value="TreeGrafter"/>
</dbReference>
<dbReference type="GO" id="GO:0034974">
    <property type="term" value="C:Swi5-Swi2 complex"/>
    <property type="evidence" value="ECO:0007669"/>
    <property type="project" value="TreeGrafter"/>
</dbReference>
<gene>
    <name evidence="5" type="ORF">C6P40_004611</name>
</gene>
<evidence type="ECO:0000256" key="4">
    <source>
        <dbReference type="SAM" id="Coils"/>
    </source>
</evidence>
<name>A0A9P6WMD3_9ASCO</name>
<dbReference type="InterPro" id="IPR010760">
    <property type="entry name" value="DNA-repair_Swi5"/>
</dbReference>
<dbReference type="Gene3D" id="1.20.5.170">
    <property type="match status" value="1"/>
</dbReference>
<dbReference type="PANTHER" id="PTHR28529:SF2">
    <property type="entry name" value="DNA REPAIR PROTEIN SWI5 HOMOLOG"/>
    <property type="match status" value="1"/>
</dbReference>